<feature type="domain" description="N-acetyltransferase" evidence="1">
    <location>
        <begin position="13"/>
        <end position="172"/>
    </location>
</feature>
<dbReference type="InterPro" id="IPR051908">
    <property type="entry name" value="Ribosomal_N-acetyltransferase"/>
</dbReference>
<accession>A0ABQ5NWR8</accession>
<dbReference type="InterPro" id="IPR000182">
    <property type="entry name" value="GNAT_dom"/>
</dbReference>
<dbReference type="RefSeq" id="WP_323446866.1">
    <property type="nucleotide sequence ID" value="NZ_BSBI01000003.1"/>
</dbReference>
<dbReference type="InterPro" id="IPR016181">
    <property type="entry name" value="Acyl_CoA_acyltransferase"/>
</dbReference>
<evidence type="ECO:0000259" key="1">
    <source>
        <dbReference type="PROSITE" id="PS51186"/>
    </source>
</evidence>
<dbReference type="Pfam" id="PF13302">
    <property type="entry name" value="Acetyltransf_3"/>
    <property type="match status" value="1"/>
</dbReference>
<keyword evidence="3" id="KW-1185">Reference proteome</keyword>
<dbReference type="PANTHER" id="PTHR43441:SF10">
    <property type="entry name" value="ACETYLTRANSFERASE"/>
    <property type="match status" value="1"/>
</dbReference>
<dbReference type="Gene3D" id="3.40.630.30">
    <property type="match status" value="1"/>
</dbReference>
<sequence length="188" mass="21381">MFAIPLGPADLKAELRPLEPWQAEEFFAHIDRGREHIGRHAPLTDVNRTLDESRAFLTRYAQKQATDTGRIHGIWQDGTLVGGVLFRIFDTSEGLCEVGCWLEATATGQGLITRAIRVLIDWAVEERGMHRVEWHTSAANEASIRAAERLGMRRDGVLRDADLHRGERHDLEIWSVLAPEWRELRARA</sequence>
<dbReference type="Proteomes" id="UP001291653">
    <property type="component" value="Unassembled WGS sequence"/>
</dbReference>
<gene>
    <name evidence="2" type="ORF">SYYSPA8_10980</name>
</gene>
<comment type="caution">
    <text evidence="2">The sequence shown here is derived from an EMBL/GenBank/DDBJ whole genome shotgun (WGS) entry which is preliminary data.</text>
</comment>
<organism evidence="2 3">
    <name type="scientific">Streptomyces yaizuensis</name>
    <dbReference type="NCBI Taxonomy" id="2989713"/>
    <lineage>
        <taxon>Bacteria</taxon>
        <taxon>Bacillati</taxon>
        <taxon>Actinomycetota</taxon>
        <taxon>Actinomycetes</taxon>
        <taxon>Kitasatosporales</taxon>
        <taxon>Streptomycetaceae</taxon>
        <taxon>Streptomyces</taxon>
    </lineage>
</organism>
<reference evidence="2 3" key="1">
    <citation type="submission" date="2022-10" db="EMBL/GenBank/DDBJ databases">
        <title>Draft genome sequence of Streptomyces sp. YSPA8.</title>
        <authorList>
            <person name="Moriuchi R."/>
            <person name="Dohra H."/>
            <person name="Yamamura H."/>
            <person name="Kodani S."/>
        </authorList>
    </citation>
    <scope>NUCLEOTIDE SEQUENCE [LARGE SCALE GENOMIC DNA]</scope>
    <source>
        <strain evidence="2 3">YSPA8</strain>
    </source>
</reference>
<proteinExistence type="predicted"/>
<dbReference type="EMBL" id="BSBI01000003">
    <property type="protein sequence ID" value="GLF94815.1"/>
    <property type="molecule type" value="Genomic_DNA"/>
</dbReference>
<dbReference type="SUPFAM" id="SSF55729">
    <property type="entry name" value="Acyl-CoA N-acyltransferases (Nat)"/>
    <property type="match status" value="1"/>
</dbReference>
<name>A0ABQ5NWR8_9ACTN</name>
<protein>
    <submittedName>
        <fullName evidence="2">GNAT family N-acetyltransferase</fullName>
    </submittedName>
</protein>
<dbReference type="PROSITE" id="PS51186">
    <property type="entry name" value="GNAT"/>
    <property type="match status" value="1"/>
</dbReference>
<evidence type="ECO:0000313" key="2">
    <source>
        <dbReference type="EMBL" id="GLF94815.1"/>
    </source>
</evidence>
<dbReference type="PANTHER" id="PTHR43441">
    <property type="entry name" value="RIBOSOMAL-PROTEIN-SERINE ACETYLTRANSFERASE"/>
    <property type="match status" value="1"/>
</dbReference>
<evidence type="ECO:0000313" key="3">
    <source>
        <dbReference type="Proteomes" id="UP001291653"/>
    </source>
</evidence>